<comment type="pathway">
    <text evidence="3">Carbohydrate metabolism; galactose metabolism.</text>
</comment>
<dbReference type="PANTHER" id="PTHR10091:SF0">
    <property type="entry name" value="GALACTOSE MUTAROTASE"/>
    <property type="match status" value="1"/>
</dbReference>
<dbReference type="GO" id="GO:0006006">
    <property type="term" value="P:glucose metabolic process"/>
    <property type="evidence" value="ECO:0007669"/>
    <property type="project" value="TreeGrafter"/>
</dbReference>
<dbReference type="Proteomes" id="UP000291343">
    <property type="component" value="Unassembled WGS sequence"/>
</dbReference>
<dbReference type="PANTHER" id="PTHR10091">
    <property type="entry name" value="ALDOSE-1-EPIMERASE"/>
    <property type="match status" value="1"/>
</dbReference>
<comment type="function">
    <text evidence="8">Mutarotase that catalyzes the interconversion of beta-D-galactose and alpha-D-galactose during galactose metabolism. Beta-D-galactose is metabolized in the liver into glucose 1-phosphate, the primary metabolic fuel, by the action of four enzymes that constitute the Leloir pathway: GALM, GALK1 (galactokinase), GALT (galactose-1-phosphate uridylyltransferase) and GALE (UDP-galactose-4'-epimerase). Involved in the maintenance of the equilibrium between the beta- and alpha-anomers of galactose, therefore ensuring a sufficient supply of the alpha-anomer for GALK1. Also active on D-glucose although shows a preference for galactose over glucose.</text>
</comment>
<evidence type="ECO:0000313" key="13">
    <source>
        <dbReference type="EMBL" id="RZF36424.1"/>
    </source>
</evidence>
<keyword evidence="7 9" id="KW-0119">Carbohydrate metabolism</keyword>
<evidence type="ECO:0000256" key="7">
    <source>
        <dbReference type="ARBA" id="ARBA00023277"/>
    </source>
</evidence>
<dbReference type="EC" id="5.1.3.3" evidence="9"/>
<feature type="binding site" evidence="12">
    <location>
        <begin position="83"/>
        <end position="84"/>
    </location>
    <ligand>
        <name>beta-D-galactose</name>
        <dbReference type="ChEBI" id="CHEBI:27667"/>
    </ligand>
</feature>
<sequence length="359" mass="39530">MAPPISKEKFGEDSGGSPVHKFTLKNESGFTVEVIDYGATITNIHVPNKNGTRTDVVLGFDNMEGYLSKVNPYFGATVGRVANRTKPTEFYFHGHKVHLSQNVGDVHLHGGFKGFDKMIWQSEIVADKLLMTYVSKDGEEGYPGTLTATTSFRITPDNRLIIDFKATTDKPTIVNLTNHSYFNLAGHDAGPEALMRHKVKIVGNEITKLNSDLVAEGVKMDVVGTPYDLRGPTQLGSVINNLENGFDVNYCLTPDTPEEKLAACVYYEPLGLQMMVHTTAPGVQFYTSNAIDKINGKGGAVYTKHAALCLETQHFPNAANVKSFPSIELFPGGEYKHEVTYKFIKTPTSSVKLEKMQEK</sequence>
<dbReference type="InterPro" id="IPR018052">
    <property type="entry name" value="Ald1_epimerase_CS"/>
</dbReference>
<evidence type="ECO:0000256" key="1">
    <source>
        <dbReference type="ARBA" id="ARBA00001614"/>
    </source>
</evidence>
<protein>
    <recommendedName>
        <fullName evidence="9">Aldose 1-epimerase</fullName>
        <ecNumber evidence="9">5.1.3.3</ecNumber>
    </recommendedName>
</protein>
<dbReference type="UniPathway" id="UPA00242"/>
<keyword evidence="14" id="KW-1185">Reference proteome</keyword>
<dbReference type="SMR" id="A0A482WSA0"/>
<comment type="catalytic activity">
    <reaction evidence="1 9">
        <text>alpha-D-glucose = beta-D-glucose</text>
        <dbReference type="Rhea" id="RHEA:10264"/>
        <dbReference type="ChEBI" id="CHEBI:15903"/>
        <dbReference type="ChEBI" id="CHEBI:17925"/>
        <dbReference type="EC" id="5.1.3.3"/>
    </reaction>
</comment>
<dbReference type="AlphaFoldDB" id="A0A482WSA0"/>
<evidence type="ECO:0000313" key="14">
    <source>
        <dbReference type="Proteomes" id="UP000291343"/>
    </source>
</evidence>
<gene>
    <name evidence="13" type="ORF">LSTR_LSTR010844</name>
</gene>
<dbReference type="InterPro" id="IPR047215">
    <property type="entry name" value="Galactose_mutarotase-like"/>
</dbReference>
<dbReference type="InterPro" id="IPR014718">
    <property type="entry name" value="GH-type_carb-bd"/>
</dbReference>
<dbReference type="InParanoid" id="A0A482WSA0"/>
<dbReference type="PROSITE" id="PS00545">
    <property type="entry name" value="ALDOSE_1_EPIMERASE"/>
    <property type="match status" value="1"/>
</dbReference>
<dbReference type="Gene3D" id="2.70.98.10">
    <property type="match status" value="1"/>
</dbReference>
<evidence type="ECO:0000256" key="5">
    <source>
        <dbReference type="ARBA" id="ARBA00006206"/>
    </source>
</evidence>
<comment type="similarity">
    <text evidence="5 9">Belongs to the aldose epimerase family.</text>
</comment>
<evidence type="ECO:0000256" key="3">
    <source>
        <dbReference type="ARBA" id="ARBA00004947"/>
    </source>
</evidence>
<dbReference type="NCBIfam" id="NF008277">
    <property type="entry name" value="PRK11055.1"/>
    <property type="match status" value="1"/>
</dbReference>
<organism evidence="13 14">
    <name type="scientific">Laodelphax striatellus</name>
    <name type="common">Small brown planthopper</name>
    <name type="synonym">Delphax striatella</name>
    <dbReference type="NCBI Taxonomy" id="195883"/>
    <lineage>
        <taxon>Eukaryota</taxon>
        <taxon>Metazoa</taxon>
        <taxon>Ecdysozoa</taxon>
        <taxon>Arthropoda</taxon>
        <taxon>Hexapoda</taxon>
        <taxon>Insecta</taxon>
        <taxon>Pterygota</taxon>
        <taxon>Neoptera</taxon>
        <taxon>Paraneoptera</taxon>
        <taxon>Hemiptera</taxon>
        <taxon>Auchenorrhyncha</taxon>
        <taxon>Fulgoroidea</taxon>
        <taxon>Delphacidae</taxon>
        <taxon>Criomorphinae</taxon>
        <taxon>Laodelphax</taxon>
    </lineage>
</organism>
<dbReference type="GO" id="GO:0033499">
    <property type="term" value="P:galactose catabolic process via UDP-galactose, Leloir pathway"/>
    <property type="evidence" value="ECO:0007669"/>
    <property type="project" value="TreeGrafter"/>
</dbReference>
<dbReference type="InterPro" id="IPR015443">
    <property type="entry name" value="Aldose_1-epimerase"/>
</dbReference>
<keyword evidence="6 9" id="KW-0413">Isomerase</keyword>
<dbReference type="STRING" id="195883.A0A482WSA0"/>
<evidence type="ECO:0000256" key="11">
    <source>
        <dbReference type="PIRSR" id="PIRSR005096-2"/>
    </source>
</evidence>
<dbReference type="Pfam" id="PF01263">
    <property type="entry name" value="Aldose_epim"/>
    <property type="match status" value="1"/>
</dbReference>
<dbReference type="CDD" id="cd09019">
    <property type="entry name" value="galactose_mutarotase_like"/>
    <property type="match status" value="1"/>
</dbReference>
<dbReference type="InterPro" id="IPR008183">
    <property type="entry name" value="Aldose_1/G6P_1-epimerase"/>
</dbReference>
<dbReference type="UniPathway" id="UPA00214"/>
<dbReference type="GO" id="GO:0004034">
    <property type="term" value="F:aldose 1-epimerase activity"/>
    <property type="evidence" value="ECO:0007669"/>
    <property type="project" value="UniProtKB-EC"/>
</dbReference>
<evidence type="ECO:0000256" key="4">
    <source>
        <dbReference type="ARBA" id="ARBA00005028"/>
    </source>
</evidence>
<comment type="caution">
    <text evidence="13">The sequence shown here is derived from an EMBL/GenBank/DDBJ whole genome shotgun (WGS) entry which is preliminary data.</text>
</comment>
<dbReference type="SUPFAM" id="SSF74650">
    <property type="entry name" value="Galactose mutarotase-like"/>
    <property type="match status" value="1"/>
</dbReference>
<feature type="active site" description="Proton donor" evidence="10">
    <location>
        <position position="179"/>
    </location>
</feature>
<accession>A0A482WSA0</accession>
<proteinExistence type="inferred from homology"/>
<dbReference type="GO" id="GO:0030246">
    <property type="term" value="F:carbohydrate binding"/>
    <property type="evidence" value="ECO:0007669"/>
    <property type="project" value="InterPro"/>
</dbReference>
<comment type="catalytic activity">
    <reaction evidence="2">
        <text>alpha-D-galactose = beta-D-galactose</text>
        <dbReference type="Rhea" id="RHEA:28675"/>
        <dbReference type="ChEBI" id="CHEBI:27667"/>
        <dbReference type="ChEBI" id="CHEBI:28061"/>
        <dbReference type="EC" id="5.1.3.3"/>
    </reaction>
    <physiologicalReaction direction="right-to-left" evidence="2">
        <dbReference type="Rhea" id="RHEA:28677"/>
    </physiologicalReaction>
</comment>
<feature type="binding site" evidence="12">
    <location>
        <begin position="179"/>
        <end position="181"/>
    </location>
    <ligand>
        <name>beta-D-galactose</name>
        <dbReference type="ChEBI" id="CHEBI:27667"/>
    </ligand>
</feature>
<dbReference type="InterPro" id="IPR011013">
    <property type="entry name" value="Gal_mutarotase_sf_dom"/>
</dbReference>
<evidence type="ECO:0000256" key="6">
    <source>
        <dbReference type="ARBA" id="ARBA00023235"/>
    </source>
</evidence>
<feature type="binding site" evidence="11">
    <location>
        <position position="247"/>
    </location>
    <ligand>
        <name>beta-D-galactose</name>
        <dbReference type="ChEBI" id="CHEBI:27667"/>
    </ligand>
</feature>
<evidence type="ECO:0000256" key="9">
    <source>
        <dbReference type="PIRNR" id="PIRNR005096"/>
    </source>
</evidence>
<dbReference type="PIRSF" id="PIRSF005096">
    <property type="entry name" value="GALM"/>
    <property type="match status" value="1"/>
</dbReference>
<evidence type="ECO:0000256" key="2">
    <source>
        <dbReference type="ARBA" id="ARBA00001712"/>
    </source>
</evidence>
<feature type="active site" description="Proton acceptor" evidence="10">
    <location>
        <position position="311"/>
    </location>
</feature>
<evidence type="ECO:0000256" key="12">
    <source>
        <dbReference type="PIRSR" id="PIRSR005096-3"/>
    </source>
</evidence>
<evidence type="ECO:0000256" key="8">
    <source>
        <dbReference type="ARBA" id="ARBA00045743"/>
    </source>
</evidence>
<dbReference type="EMBL" id="QKKF02026418">
    <property type="protein sequence ID" value="RZF36424.1"/>
    <property type="molecule type" value="Genomic_DNA"/>
</dbReference>
<comment type="pathway">
    <text evidence="4 9">Carbohydrate metabolism; hexose metabolism.</text>
</comment>
<reference evidence="13 14" key="1">
    <citation type="journal article" date="2017" name="Gigascience">
        <title>Genome sequence of the small brown planthopper, Laodelphax striatellus.</title>
        <authorList>
            <person name="Zhu J."/>
            <person name="Jiang F."/>
            <person name="Wang X."/>
            <person name="Yang P."/>
            <person name="Bao Y."/>
            <person name="Zhao W."/>
            <person name="Wang W."/>
            <person name="Lu H."/>
            <person name="Wang Q."/>
            <person name="Cui N."/>
            <person name="Li J."/>
            <person name="Chen X."/>
            <person name="Luo L."/>
            <person name="Yu J."/>
            <person name="Kang L."/>
            <person name="Cui F."/>
        </authorList>
    </citation>
    <scope>NUCLEOTIDE SEQUENCE [LARGE SCALE GENOMIC DNA]</scope>
    <source>
        <strain evidence="13">Lst14</strain>
    </source>
</reference>
<name>A0A482WSA0_LAOST</name>
<evidence type="ECO:0000256" key="10">
    <source>
        <dbReference type="PIRSR" id="PIRSR005096-1"/>
    </source>
</evidence>